<name>A0ACC6MG86_MYCPF</name>
<reference evidence="1 2" key="1">
    <citation type="journal article" date="2021" name="Chemosphere">
        <title>Bioballs carrying a syntrophic Rhodococcus and Mycolicibacterium consortium for simultaneous sorption and biodegradation of fuel oil in contaminated freshwater.</title>
        <authorList>
            <person name="Naloka K."/>
            <person name="Polrit D."/>
            <person name="Muangchinda C."/>
            <person name="Thoetkiattikul H."/>
            <person name="Pinyakong O."/>
        </authorList>
    </citation>
    <scope>NUCLEOTIDE SEQUENCE [LARGE SCALE GENOMIC DNA]</scope>
    <source>
        <strain evidence="1 2">J101</strain>
    </source>
</reference>
<organism evidence="1 2">
    <name type="scientific">Mycolicibacterium parafortuitum</name>
    <name type="common">Mycobacterium parafortuitum</name>
    <dbReference type="NCBI Taxonomy" id="39692"/>
    <lineage>
        <taxon>Bacteria</taxon>
        <taxon>Bacillati</taxon>
        <taxon>Actinomycetota</taxon>
        <taxon>Actinomycetes</taxon>
        <taxon>Mycobacteriales</taxon>
        <taxon>Mycobacteriaceae</taxon>
        <taxon>Mycolicibacterium</taxon>
    </lineage>
</organism>
<sequence length="55" mass="5857">MTNDPDQIRAQVAELLGESTDPAASDPAAELDSLAVRLEQAHDLLVRALESVEKG</sequence>
<comment type="caution">
    <text evidence="1">The sequence shown here is derived from an EMBL/GenBank/DDBJ whole genome shotgun (WGS) entry which is preliminary data.</text>
</comment>
<evidence type="ECO:0000313" key="1">
    <source>
        <dbReference type="EMBL" id="MDZ5085913.1"/>
    </source>
</evidence>
<proteinExistence type="predicted"/>
<dbReference type="Proteomes" id="UP001289645">
    <property type="component" value="Unassembled WGS sequence"/>
</dbReference>
<keyword evidence="2" id="KW-1185">Reference proteome</keyword>
<protein>
    <submittedName>
        <fullName evidence="1">Uncharacterized protein</fullName>
    </submittedName>
</protein>
<gene>
    <name evidence="1" type="ORF">OHX15_11000</name>
</gene>
<evidence type="ECO:0000313" key="2">
    <source>
        <dbReference type="Proteomes" id="UP001289645"/>
    </source>
</evidence>
<accession>A0ACC6MG86</accession>
<dbReference type="EMBL" id="JAOXLN010000009">
    <property type="protein sequence ID" value="MDZ5085913.1"/>
    <property type="molecule type" value="Genomic_DNA"/>
</dbReference>